<accession>A0A3R6AT52</accession>
<gene>
    <name evidence="1" type="ORF">EQP59_01095</name>
</gene>
<proteinExistence type="predicted"/>
<dbReference type="AlphaFoldDB" id="A0A3R6AT52"/>
<sequence length="523" mass="56127">MKLNYKNIFLSASALILAACSDFDYDVERPNITHGEADFSKYIALGNSLTSGFADGTLYRSAQENSYPAIIAKQMKYAGGGEFTQPLMNDDIGGFADLFQSSGHTAFYGKLELKIVDGSPTPTPSVPKFTLAQTSANGTYNNLGVPGAKSYHLLAKGYGNPSFLAQGKANPYFVRFASEPNASVLSEALVQKPTFFTLWIGNNDVLSYAMSGATGKDQAGNTNVAEYSSNDLSDTQIVVGSIQNLVQALTQSGAKGAVANLPFVEDIPYFTTVPAQPLSPLNSDYAAQIEKLNTFYAALNSVFDALGVPERKITFSPDQASGAVIVDKDLKDLSPQIAAALIQAKIPASEARLLAATFGQTRQSKAGDLLPLTASKTLGKLNNERKALLIKYNISPEKAAQLSMNGLTYPLQDADVLTQKEVANIHERVNEINQGIQAVAKQFDIAYVDMNAEMQKLTKGFKFNGVDYNASFVTGGVFSLDGVHLNSRGYAHTANTFIRAINQQYKASIPLVDINALPGTQIP</sequence>
<evidence type="ECO:0000313" key="1">
    <source>
        <dbReference type="EMBL" id="QAR30051.1"/>
    </source>
</evidence>
<evidence type="ECO:0000313" key="2">
    <source>
        <dbReference type="Proteomes" id="UP000287701"/>
    </source>
</evidence>
<reference evidence="1 2" key="1">
    <citation type="submission" date="2019-01" db="EMBL/GenBank/DDBJ databases">
        <title>Whole Genome of Ornithobacterium rhinotracheale FARPER-174b.</title>
        <authorList>
            <person name="Tataje-Lavanda L.A."/>
            <person name="Montalvan A."/>
            <person name="Montesinos R."/>
            <person name="Zimic M."/>
            <person name="Fernandez-Sanchez M."/>
            <person name="Fernandez-Diaz M."/>
        </authorList>
    </citation>
    <scope>NUCLEOTIDE SEQUENCE [LARGE SCALE GENOMIC DNA]</scope>
    <source>
        <strain evidence="1 2">FARPER-174b</strain>
    </source>
</reference>
<dbReference type="GO" id="GO:0004622">
    <property type="term" value="F:phosphatidylcholine lysophospholipase activity"/>
    <property type="evidence" value="ECO:0007669"/>
    <property type="project" value="TreeGrafter"/>
</dbReference>
<dbReference type="OrthoDB" id="9764164at2"/>
<dbReference type="PROSITE" id="PS51257">
    <property type="entry name" value="PROKAR_LIPOPROTEIN"/>
    <property type="match status" value="1"/>
</dbReference>
<dbReference type="PANTHER" id="PTHR30383:SF5">
    <property type="entry name" value="SGNH HYDROLASE-TYPE ESTERASE DOMAIN-CONTAINING PROTEIN"/>
    <property type="match status" value="1"/>
</dbReference>
<name>A0A3R6AT52_ORNRH</name>
<dbReference type="SUPFAM" id="SSF52266">
    <property type="entry name" value="SGNH hydrolase"/>
    <property type="match status" value="2"/>
</dbReference>
<dbReference type="InterPro" id="IPR051532">
    <property type="entry name" value="Ester_Hydrolysis_Enzymes"/>
</dbReference>
<dbReference type="EMBL" id="CP035107">
    <property type="protein sequence ID" value="QAR30051.1"/>
    <property type="molecule type" value="Genomic_DNA"/>
</dbReference>
<dbReference type="Gene3D" id="3.40.50.1110">
    <property type="entry name" value="SGNH hydrolase"/>
    <property type="match status" value="2"/>
</dbReference>
<dbReference type="PANTHER" id="PTHR30383">
    <property type="entry name" value="THIOESTERASE 1/PROTEASE 1/LYSOPHOSPHOLIPASE L1"/>
    <property type="match status" value="1"/>
</dbReference>
<dbReference type="InterPro" id="IPR036514">
    <property type="entry name" value="SGNH_hydro_sf"/>
</dbReference>
<dbReference type="Proteomes" id="UP000287701">
    <property type="component" value="Chromosome"/>
</dbReference>
<dbReference type="RefSeq" id="WP_128500558.1">
    <property type="nucleotide sequence ID" value="NZ_CP035107.1"/>
</dbReference>
<organism evidence="1 2">
    <name type="scientific">Ornithobacterium rhinotracheale</name>
    <dbReference type="NCBI Taxonomy" id="28251"/>
    <lineage>
        <taxon>Bacteria</taxon>
        <taxon>Pseudomonadati</taxon>
        <taxon>Bacteroidota</taxon>
        <taxon>Flavobacteriia</taxon>
        <taxon>Flavobacteriales</taxon>
        <taxon>Weeksellaceae</taxon>
        <taxon>Ornithobacterium</taxon>
    </lineage>
</organism>
<protein>
    <submittedName>
        <fullName evidence="1">G-D-S-L family lipolytic protein</fullName>
    </submittedName>
</protein>